<evidence type="ECO:0000313" key="4">
    <source>
        <dbReference type="Proteomes" id="UP000324595"/>
    </source>
</evidence>
<keyword evidence="1" id="KW-0732">Signal</keyword>
<gene>
    <name evidence="3" type="ORF">LX73_1393</name>
</gene>
<dbReference type="InterPro" id="IPR056422">
    <property type="entry name" value="BP74_N"/>
</dbReference>
<sequence length="142" mass="16273">MFIMYKILTLALLALSMLFSSCGINTSGNINKEVTFEFQTTGDEHFFAQTTDQELIKRVRQQLSLPQSERDLFINGTIARGQEANNGWSWHFISNEWELTEAAIEVCDGRPSMVEQNIDYWVDDVGRFCPYSSFVVREVSSN</sequence>
<feature type="chain" id="PRO_5023026159" description="BP74 N-terminal domain-containing protein" evidence="1">
    <location>
        <begin position="23"/>
        <end position="142"/>
    </location>
</feature>
<proteinExistence type="predicted"/>
<organism evidence="3 4">
    <name type="scientific">Fodinibius salinus</name>
    <dbReference type="NCBI Taxonomy" id="860790"/>
    <lineage>
        <taxon>Bacteria</taxon>
        <taxon>Pseudomonadati</taxon>
        <taxon>Balneolota</taxon>
        <taxon>Balneolia</taxon>
        <taxon>Balneolales</taxon>
        <taxon>Balneolaceae</taxon>
        <taxon>Fodinibius</taxon>
    </lineage>
</organism>
<dbReference type="EMBL" id="VNHY01000002">
    <property type="protein sequence ID" value="TYP93684.1"/>
    <property type="molecule type" value="Genomic_DNA"/>
</dbReference>
<evidence type="ECO:0000256" key="1">
    <source>
        <dbReference type="SAM" id="SignalP"/>
    </source>
</evidence>
<feature type="signal peptide" evidence="1">
    <location>
        <begin position="1"/>
        <end position="22"/>
    </location>
</feature>
<evidence type="ECO:0000259" key="2">
    <source>
        <dbReference type="Pfam" id="PF23621"/>
    </source>
</evidence>
<dbReference type="Pfam" id="PF23621">
    <property type="entry name" value="BP74_N"/>
    <property type="match status" value="1"/>
</dbReference>
<reference evidence="3 4" key="1">
    <citation type="submission" date="2019-07" db="EMBL/GenBank/DDBJ databases">
        <title>Genomic Encyclopedia of Archaeal and Bacterial Type Strains, Phase II (KMG-II): from individual species to whole genera.</title>
        <authorList>
            <person name="Goeker M."/>
        </authorList>
    </citation>
    <scope>NUCLEOTIDE SEQUENCE [LARGE SCALE GENOMIC DNA]</scope>
    <source>
        <strain evidence="3 4">DSM 21935</strain>
    </source>
</reference>
<keyword evidence="4" id="KW-1185">Reference proteome</keyword>
<dbReference type="Proteomes" id="UP000324595">
    <property type="component" value="Unassembled WGS sequence"/>
</dbReference>
<evidence type="ECO:0000313" key="3">
    <source>
        <dbReference type="EMBL" id="TYP93684.1"/>
    </source>
</evidence>
<dbReference type="PROSITE" id="PS51257">
    <property type="entry name" value="PROKAR_LIPOPROTEIN"/>
    <property type="match status" value="1"/>
</dbReference>
<comment type="caution">
    <text evidence="3">The sequence shown here is derived from an EMBL/GenBank/DDBJ whole genome shotgun (WGS) entry which is preliminary data.</text>
</comment>
<feature type="domain" description="BP74 N-terminal" evidence="2">
    <location>
        <begin position="33"/>
        <end position="140"/>
    </location>
</feature>
<dbReference type="AlphaFoldDB" id="A0A5D3YIL8"/>
<accession>A0A5D3YIL8</accession>
<protein>
    <recommendedName>
        <fullName evidence="2">BP74 N-terminal domain-containing protein</fullName>
    </recommendedName>
</protein>
<name>A0A5D3YIL8_9BACT</name>